<organism evidence="1 2">
    <name type="scientific">Dendrolimus kikuchii</name>
    <dbReference type="NCBI Taxonomy" id="765133"/>
    <lineage>
        <taxon>Eukaryota</taxon>
        <taxon>Metazoa</taxon>
        <taxon>Ecdysozoa</taxon>
        <taxon>Arthropoda</taxon>
        <taxon>Hexapoda</taxon>
        <taxon>Insecta</taxon>
        <taxon>Pterygota</taxon>
        <taxon>Neoptera</taxon>
        <taxon>Endopterygota</taxon>
        <taxon>Lepidoptera</taxon>
        <taxon>Glossata</taxon>
        <taxon>Ditrysia</taxon>
        <taxon>Bombycoidea</taxon>
        <taxon>Lasiocampidae</taxon>
        <taxon>Dendrolimus</taxon>
    </lineage>
</organism>
<sequence length="651" mass="75331">MYQLLMFVLMMKCVSGVIYTLNETEYNRMPPLFALDDYTSCITEPGAVYCLMDIDLFSTEKSDLMDMIKEYSAHKVKHYNHTQIHRGMCLSTCKAFLNDTENITRDHRLILEECVNRTLYERYRLQGKITEINYCNKYNDRRNIDIYDVGVAVIFLLLIGMNVIGSFYDVCSEDSKLGNPYLLAFSLRQNWKKLIAPAGVGPDPRLERLKLFHGLRTMTMVCVIFSHTTICIAFSYVENPLYIEKSYEDPLKQILYNGSLVTHTFFVMSSFLLAYNFQIHSEKHNTSWLQWPKGILLRWLRLTPTYALILATISTWWRFFGDGPLWNLLIVSETNACRWYWWAHIFYINNYIYEDHACLPQTWYLAADTQLFCLGLLICVVARSSRARKISLFLLLLASLLIVASHTYFQNLEAVVIQSPESYRNIYAHDDTFRLLYIRGHTNISTYILGLAGGFLAYHWQSTGKDLTQYRNYRYAFWTVFPLGVVVILSGGLFYIDGLEPAVGLKVLYATFYKIIFQSLVVIFIIGVIFKLETVYRGIVEWRGFTWTGRVSYSAYLLHTLFQRGLGGIQTTPTYMSDYYILTLLAGYIFLTFISAAALFMFVESPINRVIKASMAPKNSKFNTEESQENADDALSKVVRVKRPSKDIILA</sequence>
<comment type="caution">
    <text evidence="1">The sequence shown here is derived from an EMBL/GenBank/DDBJ whole genome shotgun (WGS) entry which is preliminary data.</text>
</comment>
<proteinExistence type="predicted"/>
<dbReference type="EMBL" id="CM034404">
    <property type="protein sequence ID" value="KAJ0174362.1"/>
    <property type="molecule type" value="Genomic_DNA"/>
</dbReference>
<evidence type="ECO:0000313" key="1">
    <source>
        <dbReference type="EMBL" id="KAJ0174362.1"/>
    </source>
</evidence>
<gene>
    <name evidence="1" type="ORF">K1T71_010508</name>
</gene>
<evidence type="ECO:0000313" key="2">
    <source>
        <dbReference type="Proteomes" id="UP000824533"/>
    </source>
</evidence>
<protein>
    <submittedName>
        <fullName evidence="1">Uncharacterized protein</fullName>
    </submittedName>
</protein>
<reference evidence="1 2" key="1">
    <citation type="journal article" date="2021" name="Front. Genet.">
        <title>Chromosome-Level Genome Assembly Reveals Significant Gene Expansion in the Toll and IMD Signaling Pathways of Dendrolimus kikuchii.</title>
        <authorList>
            <person name="Zhou J."/>
            <person name="Wu P."/>
            <person name="Xiong Z."/>
            <person name="Liu N."/>
            <person name="Zhao N."/>
            <person name="Ji M."/>
            <person name="Qiu Y."/>
            <person name="Yang B."/>
        </authorList>
    </citation>
    <scope>NUCLEOTIDE SEQUENCE [LARGE SCALE GENOMIC DNA]</scope>
    <source>
        <strain evidence="1">Ann1</strain>
    </source>
</reference>
<keyword evidence="2" id="KW-1185">Reference proteome</keyword>
<name>A0ACC1CRY0_9NEOP</name>
<dbReference type="Proteomes" id="UP000824533">
    <property type="component" value="Linkage Group LG18"/>
</dbReference>
<accession>A0ACC1CRY0</accession>